<dbReference type="EMBL" id="BAAAXF010000082">
    <property type="protein sequence ID" value="GAA3505510.1"/>
    <property type="molecule type" value="Genomic_DNA"/>
</dbReference>
<sequence length="65" mass="6921">MTPVSILRPKWLPYWLGAMGLITVGMFVLGAVTIGSGSALRRHADPEPWSPCVWSVTSGTAALLP</sequence>
<proteinExistence type="predicted"/>
<dbReference type="Proteomes" id="UP001501455">
    <property type="component" value="Unassembled WGS sequence"/>
</dbReference>
<keyword evidence="1" id="KW-0472">Membrane</keyword>
<feature type="transmembrane region" description="Helical" evidence="1">
    <location>
        <begin position="12"/>
        <end position="34"/>
    </location>
</feature>
<comment type="caution">
    <text evidence="2">The sequence shown here is derived from an EMBL/GenBank/DDBJ whole genome shotgun (WGS) entry which is preliminary data.</text>
</comment>
<evidence type="ECO:0000313" key="2">
    <source>
        <dbReference type="EMBL" id="GAA3505510.1"/>
    </source>
</evidence>
<protein>
    <submittedName>
        <fullName evidence="2">Uncharacterized protein</fullName>
    </submittedName>
</protein>
<keyword evidence="1" id="KW-1133">Transmembrane helix</keyword>
<reference evidence="3" key="1">
    <citation type="journal article" date="2019" name="Int. J. Syst. Evol. Microbiol.">
        <title>The Global Catalogue of Microorganisms (GCM) 10K type strain sequencing project: providing services to taxonomists for standard genome sequencing and annotation.</title>
        <authorList>
            <consortium name="The Broad Institute Genomics Platform"/>
            <consortium name="The Broad Institute Genome Sequencing Center for Infectious Disease"/>
            <person name="Wu L."/>
            <person name="Ma J."/>
        </authorList>
    </citation>
    <scope>NUCLEOTIDE SEQUENCE [LARGE SCALE GENOMIC DNA]</scope>
    <source>
        <strain evidence="3">JCM 4816</strain>
    </source>
</reference>
<keyword evidence="1" id="KW-0812">Transmembrane</keyword>
<evidence type="ECO:0000313" key="3">
    <source>
        <dbReference type="Proteomes" id="UP001501455"/>
    </source>
</evidence>
<keyword evidence="3" id="KW-1185">Reference proteome</keyword>
<evidence type="ECO:0000256" key="1">
    <source>
        <dbReference type="SAM" id="Phobius"/>
    </source>
</evidence>
<organism evidence="2 3">
    <name type="scientific">Streptomyces prasinosporus</name>
    <dbReference type="NCBI Taxonomy" id="68256"/>
    <lineage>
        <taxon>Bacteria</taxon>
        <taxon>Bacillati</taxon>
        <taxon>Actinomycetota</taxon>
        <taxon>Actinomycetes</taxon>
        <taxon>Kitasatosporales</taxon>
        <taxon>Streptomycetaceae</taxon>
        <taxon>Streptomyces</taxon>
        <taxon>Streptomyces albogriseolus group</taxon>
    </lineage>
</organism>
<name>A0ABP6UCT5_9ACTN</name>
<gene>
    <name evidence="2" type="ORF">GCM10019016_126230</name>
</gene>
<accession>A0ABP6UCT5</accession>